<dbReference type="Proteomes" id="UP001501391">
    <property type="component" value="Unassembled WGS sequence"/>
</dbReference>
<gene>
    <name evidence="2" type="ORF">GCM10009787_21000</name>
</gene>
<feature type="region of interest" description="Disordered" evidence="1">
    <location>
        <begin position="262"/>
        <end position="289"/>
    </location>
</feature>
<keyword evidence="3" id="KW-1185">Reference proteome</keyword>
<sequence length="387" mass="43158">MLDLLARSKSSTAEKEWEMQAQVRRRGHNYPVGERGLRADGRTAPERSREGNRMSSAGSSPVVARWLDPSKEFKGDVRPRKRRLALELRALCRLLLPEDLGETGKRTLKQSEAAARLDCSADMLSRYLNTPRMPGRDFVERLYKEACADAAVRGQDVGITREALLDLHTSALGERGGCEYCPELGGRIDSLTQQLDTPCPACKAHQRQQEARRRQRKQLAARLRSARREEVRLRTAVADLKVIVADLKAELAEKAANEAGLRQRPAAAQGARTQLPVPRRPRDRQLSTKDVSAARQLVAQAEELDRSGRDDLAFTLLRQTTTELLTPAETALVMAELRYREHDRLADDLIHAYGRDQENRDVMAVALELHEKGAPDDAGAVLRAALG</sequence>
<feature type="region of interest" description="Disordered" evidence="1">
    <location>
        <begin position="1"/>
        <end position="61"/>
    </location>
</feature>
<organism evidence="2 3">
    <name type="scientific">Streptomyces bangladeshensis</name>
    <dbReference type="NCBI Taxonomy" id="295352"/>
    <lineage>
        <taxon>Bacteria</taxon>
        <taxon>Bacillati</taxon>
        <taxon>Actinomycetota</taxon>
        <taxon>Actinomycetes</taxon>
        <taxon>Kitasatosporales</taxon>
        <taxon>Streptomycetaceae</taxon>
        <taxon>Streptomyces</taxon>
    </lineage>
</organism>
<proteinExistence type="predicted"/>
<evidence type="ECO:0000256" key="1">
    <source>
        <dbReference type="SAM" id="MobiDB-lite"/>
    </source>
</evidence>
<comment type="caution">
    <text evidence="2">The sequence shown here is derived from an EMBL/GenBank/DDBJ whole genome shotgun (WGS) entry which is preliminary data.</text>
</comment>
<name>A0ABP5N6N5_9ACTN</name>
<feature type="compositionally biased region" description="Basic and acidic residues" evidence="1">
    <location>
        <begin position="35"/>
        <end position="52"/>
    </location>
</feature>
<protein>
    <recommendedName>
        <fullName evidence="4">HTH cro/C1-type domain-containing protein</fullName>
    </recommendedName>
</protein>
<evidence type="ECO:0000313" key="3">
    <source>
        <dbReference type="Proteomes" id="UP001501391"/>
    </source>
</evidence>
<evidence type="ECO:0008006" key="4">
    <source>
        <dbReference type="Google" id="ProtNLM"/>
    </source>
</evidence>
<evidence type="ECO:0000313" key="2">
    <source>
        <dbReference type="EMBL" id="GAA2194547.1"/>
    </source>
</evidence>
<accession>A0ABP5N6N5</accession>
<dbReference type="EMBL" id="BAAAOQ010000006">
    <property type="protein sequence ID" value="GAA2194547.1"/>
    <property type="molecule type" value="Genomic_DNA"/>
</dbReference>
<reference evidence="3" key="1">
    <citation type="journal article" date="2019" name="Int. J. Syst. Evol. Microbiol.">
        <title>The Global Catalogue of Microorganisms (GCM) 10K type strain sequencing project: providing services to taxonomists for standard genome sequencing and annotation.</title>
        <authorList>
            <consortium name="The Broad Institute Genomics Platform"/>
            <consortium name="The Broad Institute Genome Sequencing Center for Infectious Disease"/>
            <person name="Wu L."/>
            <person name="Ma J."/>
        </authorList>
    </citation>
    <scope>NUCLEOTIDE SEQUENCE [LARGE SCALE GENOMIC DNA]</scope>
    <source>
        <strain evidence="3">JCM 14924</strain>
    </source>
</reference>